<proteinExistence type="predicted"/>
<dbReference type="EMBL" id="JAAMPI010000144">
    <property type="protein sequence ID" value="KAF4635046.1"/>
    <property type="molecule type" value="Genomic_DNA"/>
</dbReference>
<reference evidence="1 2" key="1">
    <citation type="submission" date="2020-03" db="EMBL/GenBank/DDBJ databases">
        <title>Draft Genome Sequence of Cudoniella acicularis.</title>
        <authorList>
            <person name="Buettner E."/>
            <person name="Kellner H."/>
        </authorList>
    </citation>
    <scope>NUCLEOTIDE SEQUENCE [LARGE SCALE GENOMIC DNA]</scope>
    <source>
        <strain evidence="1 2">DSM 108380</strain>
    </source>
</reference>
<keyword evidence="2" id="KW-1185">Reference proteome</keyword>
<gene>
    <name evidence="1" type="ORF">G7Y89_g3042</name>
</gene>
<dbReference type="Proteomes" id="UP000566819">
    <property type="component" value="Unassembled WGS sequence"/>
</dbReference>
<protein>
    <submittedName>
        <fullName evidence="1">Uncharacterized protein</fullName>
    </submittedName>
</protein>
<name>A0A8H4RTY9_9HELO</name>
<accession>A0A8H4RTY9</accession>
<comment type="caution">
    <text evidence="1">The sequence shown here is derived from an EMBL/GenBank/DDBJ whole genome shotgun (WGS) entry which is preliminary data.</text>
</comment>
<dbReference type="AlphaFoldDB" id="A0A8H4RTY9"/>
<evidence type="ECO:0000313" key="1">
    <source>
        <dbReference type="EMBL" id="KAF4635046.1"/>
    </source>
</evidence>
<dbReference type="OrthoDB" id="4926491at2759"/>
<organism evidence="1 2">
    <name type="scientific">Cudoniella acicularis</name>
    <dbReference type="NCBI Taxonomy" id="354080"/>
    <lineage>
        <taxon>Eukaryota</taxon>
        <taxon>Fungi</taxon>
        <taxon>Dikarya</taxon>
        <taxon>Ascomycota</taxon>
        <taxon>Pezizomycotina</taxon>
        <taxon>Leotiomycetes</taxon>
        <taxon>Helotiales</taxon>
        <taxon>Tricladiaceae</taxon>
        <taxon>Cudoniella</taxon>
    </lineage>
</organism>
<sequence length="298" mass="33197">MATLPTRIRQNIRDHFTSPTCPLTLKTASLTTTLGYPLTIDPEWTMLWKTLQSFYPDNATFVPSIANIVISWCEAFLGWIEREENEEQVEKLLDGLKGKGKVEIVLEISATSTRPITAWRANKSVFVIALPKSKPQESHTILSGFATDFLGLFTASPSLLPEEPPQGTAAAEDPEDWAALDLDSPKVVPLNQKQQSLSAKVEERDEMLPVVSTLQRPEELLKRPPYWMVPPVAEIKLQESAFGLGLLHDTLTMEAIRGREVSSMLVLVFVESVLGYTQVNTLGSAGSVWEFKRTRGFQ</sequence>
<evidence type="ECO:0000313" key="2">
    <source>
        <dbReference type="Proteomes" id="UP000566819"/>
    </source>
</evidence>